<dbReference type="EMBL" id="JAGIZB010000003">
    <property type="protein sequence ID" value="MBP0444077.1"/>
    <property type="molecule type" value="Genomic_DNA"/>
</dbReference>
<keyword evidence="3 5" id="KW-0418">Kinase</keyword>
<name>A0ABS4AAP9_9PROT</name>
<protein>
    <submittedName>
        <fullName evidence="5">Sugar kinase</fullName>
    </submittedName>
</protein>
<dbReference type="CDD" id="cd01166">
    <property type="entry name" value="KdgK"/>
    <property type="match status" value="1"/>
</dbReference>
<evidence type="ECO:0000256" key="2">
    <source>
        <dbReference type="ARBA" id="ARBA00022679"/>
    </source>
</evidence>
<dbReference type="Pfam" id="PF00294">
    <property type="entry name" value="PfkB"/>
    <property type="match status" value="1"/>
</dbReference>
<sequence length="314" mass="33390">MPRLACLGECMIELRERPDGLLSRGFGGDTLNTAVYLARLGVAVDYVTALGDDPHSEAMIRAWEEEGVGTALVARVPGAVPGLYLIQTDDKGERRFSYWRDTAPVRRLFEIPERLRIEAGLAAADLLYLSGITLSLFRGDARERLFGTLERVRSAGGRLVFDSNFRPRGWPDRGEAQAAYARMISLSHVVLAGVEDFALLDGDAAPEAIIQRLRDAGVAEAVVKLAEPGAIAVSATNETLVPVPEPVTPVDTTAAGDSFAAAYLAARLAGAAPEAAILAGHRLAGSVIRHPGAIIPRDAMPEGILPSPAAPEPR</sequence>
<dbReference type="InterPro" id="IPR029056">
    <property type="entry name" value="Ribokinase-like"/>
</dbReference>
<evidence type="ECO:0000313" key="6">
    <source>
        <dbReference type="Proteomes" id="UP000681594"/>
    </source>
</evidence>
<dbReference type="PANTHER" id="PTHR43085">
    <property type="entry name" value="HEXOKINASE FAMILY MEMBER"/>
    <property type="match status" value="1"/>
</dbReference>
<evidence type="ECO:0000259" key="4">
    <source>
        <dbReference type="Pfam" id="PF00294"/>
    </source>
</evidence>
<comment type="similarity">
    <text evidence="1">Belongs to the carbohydrate kinase PfkB family.</text>
</comment>
<keyword evidence="2" id="KW-0808">Transferase</keyword>
<evidence type="ECO:0000313" key="5">
    <source>
        <dbReference type="EMBL" id="MBP0444077.1"/>
    </source>
</evidence>
<comment type="caution">
    <text evidence="5">The sequence shown here is derived from an EMBL/GenBank/DDBJ whole genome shotgun (WGS) entry which is preliminary data.</text>
</comment>
<dbReference type="PROSITE" id="PS00584">
    <property type="entry name" value="PFKB_KINASES_2"/>
    <property type="match status" value="1"/>
</dbReference>
<dbReference type="InterPro" id="IPR050306">
    <property type="entry name" value="PfkB_Carbo_kinase"/>
</dbReference>
<dbReference type="GO" id="GO:0016301">
    <property type="term" value="F:kinase activity"/>
    <property type="evidence" value="ECO:0007669"/>
    <property type="project" value="UniProtKB-KW"/>
</dbReference>
<feature type="domain" description="Carbohydrate kinase PfkB" evidence="4">
    <location>
        <begin position="1"/>
        <end position="297"/>
    </location>
</feature>
<dbReference type="SUPFAM" id="SSF53613">
    <property type="entry name" value="Ribokinase-like"/>
    <property type="match status" value="1"/>
</dbReference>
<dbReference type="RefSeq" id="WP_209378296.1">
    <property type="nucleotide sequence ID" value="NZ_JAGIZB010000003.1"/>
</dbReference>
<reference evidence="5 6" key="1">
    <citation type="submission" date="2021-03" db="EMBL/GenBank/DDBJ databases">
        <authorList>
            <person name="So Y."/>
        </authorList>
    </citation>
    <scope>NUCLEOTIDE SEQUENCE [LARGE SCALE GENOMIC DNA]</scope>
    <source>
        <strain evidence="5 6">SSH11</strain>
    </source>
</reference>
<dbReference type="Gene3D" id="3.40.1190.20">
    <property type="match status" value="1"/>
</dbReference>
<keyword evidence="6" id="KW-1185">Reference proteome</keyword>
<evidence type="ECO:0000256" key="3">
    <source>
        <dbReference type="ARBA" id="ARBA00022777"/>
    </source>
</evidence>
<accession>A0ABS4AAP9</accession>
<dbReference type="InterPro" id="IPR002173">
    <property type="entry name" value="Carboh/pur_kinase_PfkB_CS"/>
</dbReference>
<dbReference type="InterPro" id="IPR011611">
    <property type="entry name" value="PfkB_dom"/>
</dbReference>
<dbReference type="Proteomes" id="UP000681594">
    <property type="component" value="Unassembled WGS sequence"/>
</dbReference>
<dbReference type="PANTHER" id="PTHR43085:SF15">
    <property type="entry name" value="2-DEHYDRO-3-DEOXYGLUCONOKINASE"/>
    <property type="match status" value="1"/>
</dbReference>
<organism evidence="5 6">
    <name type="scientific">Pararoseomonas baculiformis</name>
    <dbReference type="NCBI Taxonomy" id="2820812"/>
    <lineage>
        <taxon>Bacteria</taxon>
        <taxon>Pseudomonadati</taxon>
        <taxon>Pseudomonadota</taxon>
        <taxon>Alphaproteobacteria</taxon>
        <taxon>Acetobacterales</taxon>
        <taxon>Acetobacteraceae</taxon>
        <taxon>Pararoseomonas</taxon>
    </lineage>
</organism>
<gene>
    <name evidence="5" type="ORF">J8J14_04735</name>
</gene>
<proteinExistence type="inferred from homology"/>
<evidence type="ECO:0000256" key="1">
    <source>
        <dbReference type="ARBA" id="ARBA00010688"/>
    </source>
</evidence>